<dbReference type="InterPro" id="IPR023827">
    <property type="entry name" value="Peptidase_S8_Asp-AS"/>
</dbReference>
<keyword evidence="3 5" id="KW-0378">Hydrolase</keyword>
<evidence type="ECO:0000259" key="7">
    <source>
        <dbReference type="Pfam" id="PF00082"/>
    </source>
</evidence>
<dbReference type="CDD" id="cd05561">
    <property type="entry name" value="Peptidases_S8_4"/>
    <property type="match status" value="1"/>
</dbReference>
<feature type="region of interest" description="Disordered" evidence="6">
    <location>
        <begin position="525"/>
        <end position="575"/>
    </location>
</feature>
<reference evidence="9" key="1">
    <citation type="submission" date="2019-06" db="EMBL/GenBank/DDBJ databases">
        <title>Whole-Genome Sequence of Bradyrhizobium sp. 3 Strain 65S1MB.</title>
        <authorList>
            <person name="Bromfield E.S.P."/>
            <person name="Cloutier S."/>
            <person name="Nguyen H.D.T."/>
        </authorList>
    </citation>
    <scope>NUCLEOTIDE SEQUENCE [LARGE SCALE GENOMIC DNA]</scope>
    <source>
        <strain evidence="9">65S1MB</strain>
    </source>
</reference>
<dbReference type="PANTHER" id="PTHR43806">
    <property type="entry name" value="PEPTIDASE S8"/>
    <property type="match status" value="1"/>
</dbReference>
<keyword evidence="9" id="KW-1185">Reference proteome</keyword>
<dbReference type="RefSeq" id="WP_140478039.1">
    <property type="nucleotide sequence ID" value="NZ_CP041090.2"/>
</dbReference>
<keyword evidence="4 5" id="KW-0720">Serine protease</keyword>
<evidence type="ECO:0000256" key="1">
    <source>
        <dbReference type="ARBA" id="ARBA00011073"/>
    </source>
</evidence>
<dbReference type="EMBL" id="CP041090">
    <property type="protein sequence ID" value="QDF36873.1"/>
    <property type="molecule type" value="Genomic_DNA"/>
</dbReference>
<comment type="similarity">
    <text evidence="1 5">Belongs to the peptidase S8 family.</text>
</comment>
<accession>A0ABX5W107</accession>
<dbReference type="Pfam" id="PF00082">
    <property type="entry name" value="Peptidase_S8"/>
    <property type="match status" value="1"/>
</dbReference>
<feature type="active site" description="Charge relay system" evidence="5">
    <location>
        <position position="278"/>
    </location>
</feature>
<dbReference type="Gene3D" id="3.40.50.200">
    <property type="entry name" value="Peptidase S8/S53 domain"/>
    <property type="match status" value="1"/>
</dbReference>
<dbReference type="PANTHER" id="PTHR43806:SF11">
    <property type="entry name" value="CEREVISIN-RELATED"/>
    <property type="match status" value="1"/>
</dbReference>
<name>A0ABX5W107_9BRAD</name>
<feature type="domain" description="Peptidase S8/S53" evidence="7">
    <location>
        <begin position="269"/>
        <end position="509"/>
    </location>
</feature>
<evidence type="ECO:0000256" key="3">
    <source>
        <dbReference type="ARBA" id="ARBA00022801"/>
    </source>
</evidence>
<evidence type="ECO:0000256" key="4">
    <source>
        <dbReference type="ARBA" id="ARBA00022825"/>
    </source>
</evidence>
<dbReference type="Proteomes" id="UP000319298">
    <property type="component" value="Chromosome"/>
</dbReference>
<evidence type="ECO:0000256" key="6">
    <source>
        <dbReference type="SAM" id="MobiDB-lite"/>
    </source>
</evidence>
<dbReference type="SUPFAM" id="SSF52743">
    <property type="entry name" value="Subtilisin-like"/>
    <property type="match status" value="1"/>
</dbReference>
<dbReference type="PROSITE" id="PS00136">
    <property type="entry name" value="SUBTILASE_ASP"/>
    <property type="match status" value="1"/>
</dbReference>
<evidence type="ECO:0000313" key="8">
    <source>
        <dbReference type="EMBL" id="QDF36873.1"/>
    </source>
</evidence>
<evidence type="ECO:0000256" key="2">
    <source>
        <dbReference type="ARBA" id="ARBA00022670"/>
    </source>
</evidence>
<dbReference type="InterPro" id="IPR036852">
    <property type="entry name" value="Peptidase_S8/S53_dom_sf"/>
</dbReference>
<dbReference type="PROSITE" id="PS51892">
    <property type="entry name" value="SUBTILASE"/>
    <property type="match status" value="1"/>
</dbReference>
<dbReference type="PROSITE" id="PS51257">
    <property type="entry name" value="PROKAR_LIPOPROTEIN"/>
    <property type="match status" value="1"/>
</dbReference>
<keyword evidence="2 5" id="KW-0645">Protease</keyword>
<dbReference type="PRINTS" id="PR00723">
    <property type="entry name" value="SUBTILISIN"/>
</dbReference>
<feature type="region of interest" description="Disordered" evidence="6">
    <location>
        <begin position="126"/>
        <end position="148"/>
    </location>
</feature>
<protein>
    <submittedName>
        <fullName evidence="8">S8 family serine peptidase</fullName>
    </submittedName>
</protein>
<proteinExistence type="inferred from homology"/>
<gene>
    <name evidence="8" type="ORF">FJN17_04415</name>
</gene>
<evidence type="ECO:0000256" key="5">
    <source>
        <dbReference type="PROSITE-ProRule" id="PRU01240"/>
    </source>
</evidence>
<reference evidence="8 9" key="2">
    <citation type="journal article" date="2020" name="Int. J. Syst. Evol. Microbiol.">
        <title>Description and complete genome sequences of Bradyrhizobium symbiodeficiens sp. nov., a non-symbiotic bacterium associated with legumes native to Canada.</title>
        <authorList>
            <person name="Bromfield E.S.P."/>
            <person name="Cloutier S."/>
            <person name="Nguyen H.D.T."/>
        </authorList>
    </citation>
    <scope>NUCLEOTIDE SEQUENCE [LARGE SCALE GENOMIC DNA]</scope>
    <source>
        <strain evidence="8 9">65S1MB</strain>
    </source>
</reference>
<dbReference type="InterPro" id="IPR050131">
    <property type="entry name" value="Peptidase_S8_subtilisin-like"/>
</dbReference>
<organism evidence="8 9">
    <name type="scientific">Bradyrhizobium symbiodeficiens</name>
    <dbReference type="NCBI Taxonomy" id="1404367"/>
    <lineage>
        <taxon>Bacteria</taxon>
        <taxon>Pseudomonadati</taxon>
        <taxon>Pseudomonadota</taxon>
        <taxon>Alphaproteobacteria</taxon>
        <taxon>Hyphomicrobiales</taxon>
        <taxon>Nitrobacteraceae</taxon>
        <taxon>Bradyrhizobium</taxon>
    </lineage>
</organism>
<dbReference type="InterPro" id="IPR015500">
    <property type="entry name" value="Peptidase_S8_subtilisin-rel"/>
</dbReference>
<feature type="active site" description="Charge relay system" evidence="5">
    <location>
        <position position="308"/>
    </location>
</feature>
<dbReference type="PROSITE" id="PS00137">
    <property type="entry name" value="SUBTILASE_HIS"/>
    <property type="match status" value="1"/>
</dbReference>
<feature type="active site" description="Charge relay system" evidence="5">
    <location>
        <position position="461"/>
    </location>
</feature>
<evidence type="ECO:0000313" key="9">
    <source>
        <dbReference type="Proteomes" id="UP000319298"/>
    </source>
</evidence>
<feature type="compositionally biased region" description="Basic and acidic residues" evidence="6">
    <location>
        <begin position="535"/>
        <end position="548"/>
    </location>
</feature>
<sequence length="575" mass="59688">MTGKSESKSESRVRTGAYASPVGAALLIAACLGVEVAQAQAIMRTPTISVPTRTPTISPSIAARVGPTVSARAVSVDRGPRTIATIPHTTTSRLRPTTVQPYARYSPNLYPACTAPYRDADGECLAQPNAGGGDPGKPVKKSAGKGRGNVTPVVAGNLRSFANEFVAEIDGTMSPGDADALARRHGLTRISSESFPLIGATFGLFRITDGRPYETVRREFATDGSVRSVQPNFRYVLQDQKSTPPSEGDPAQYALTKLRLPQAHTLAHGANVTVAVIDSGIDTRHPELANSIADNFDALGSAEGPHVHGTGIAGAIVAHDRLMGSAPEARIIAIRAFGGTNGGAESSSYIILRSLNYAAEHGAQIINMSFAGPKDAVIERAIAATAARGLVLIAAAGNAGAKSPPLYPAANPNVIAVSATDQKDRLFTASNRGNYIAVAAPGVDIFLPAPDGKYQMTSGTSFSAAYVSGVAALLLERNYALKPEALRMTLAKTARDLGSPGRDELFGDGQADAFAAVMAVPADSATPVAAASGTTKREDAAKRRDEPNSRAIEQPSLSSADDKATVSQADRPATR</sequence>
<dbReference type="InterPro" id="IPR000209">
    <property type="entry name" value="Peptidase_S8/S53_dom"/>
</dbReference>
<dbReference type="InterPro" id="IPR022398">
    <property type="entry name" value="Peptidase_S8_His-AS"/>
</dbReference>